<reference evidence="1 2" key="1">
    <citation type="submission" date="2007-03" db="EMBL/GenBank/DDBJ databases">
        <title>Complete sequence of plasmid pBVIE03 of Burkholderia vietnamiensis G4.</title>
        <authorList>
            <consortium name="US DOE Joint Genome Institute"/>
            <person name="Copeland A."/>
            <person name="Lucas S."/>
            <person name="Lapidus A."/>
            <person name="Barry K."/>
            <person name="Detter J.C."/>
            <person name="Glavina del Rio T."/>
            <person name="Hammon N."/>
            <person name="Israni S."/>
            <person name="Dalin E."/>
            <person name="Tice H."/>
            <person name="Pitluck S."/>
            <person name="Chain P."/>
            <person name="Malfatti S."/>
            <person name="Shin M."/>
            <person name="Vergez L."/>
            <person name="Schmutz J."/>
            <person name="Larimer F."/>
            <person name="Land M."/>
            <person name="Hauser L."/>
            <person name="Kyrpides N."/>
            <person name="Tiedje J."/>
            <person name="Richardson P."/>
        </authorList>
    </citation>
    <scope>NUCLEOTIDE SEQUENCE [LARGE SCALE GENOMIC DNA]</scope>
    <source>
        <strain evidence="2">G4 / LMG 22486</strain>
        <plasmid evidence="1 2">pBVIE03</plasmid>
    </source>
</reference>
<protein>
    <recommendedName>
        <fullName evidence="3">N-acetyltransferase domain-containing protein</fullName>
    </recommendedName>
</protein>
<evidence type="ECO:0000313" key="2">
    <source>
        <dbReference type="Proteomes" id="UP000002287"/>
    </source>
</evidence>
<sequence length="216" mass="23996">MTKIPQSSSTTYSAEAVIEVLARHGKDPTASQIEEIRSRLNWDVQAPASDNIDEAVMDAARYVLEDPPKLVLRRGAKPSEALREIKMRFDQNPFNPRQRIVTDDGKQLALLEVSASPNGGLHISDIMAVESGKGYGARALAIVLKIADEHHEEITLTAKAYSSKRRALDTPDLRDWYARHGFVVEGGDEIDGFDMVRAPRPKLTLSRKPDDKDPQP</sequence>
<evidence type="ECO:0008006" key="3">
    <source>
        <dbReference type="Google" id="ProtNLM"/>
    </source>
</evidence>
<gene>
    <name evidence="1" type="ordered locus">Bcep1808_7318</name>
</gene>
<dbReference type="KEGG" id="bvi:Bcep1808_7318"/>
<keyword evidence="1" id="KW-0614">Plasmid</keyword>
<name>A4JV92_BURVG</name>
<evidence type="ECO:0000313" key="1">
    <source>
        <dbReference type="EMBL" id="ABO60195.1"/>
    </source>
</evidence>
<dbReference type="SUPFAM" id="SSF55729">
    <property type="entry name" value="Acyl-CoA N-acyltransferases (Nat)"/>
    <property type="match status" value="1"/>
</dbReference>
<geneLocation type="plasmid" evidence="1 2">
    <name>pBVIE03</name>
</geneLocation>
<dbReference type="AlphaFoldDB" id="A4JV92"/>
<accession>A4JV92</accession>
<organism evidence="1 2">
    <name type="scientific">Burkholderia vietnamiensis (strain G4 / LMG 22486)</name>
    <name type="common">Burkholderia cepacia (strain R1808)</name>
    <dbReference type="NCBI Taxonomy" id="269482"/>
    <lineage>
        <taxon>Bacteria</taxon>
        <taxon>Pseudomonadati</taxon>
        <taxon>Pseudomonadota</taxon>
        <taxon>Betaproteobacteria</taxon>
        <taxon>Burkholderiales</taxon>
        <taxon>Burkholderiaceae</taxon>
        <taxon>Burkholderia</taxon>
        <taxon>Burkholderia cepacia complex</taxon>
    </lineage>
</organism>
<dbReference type="Proteomes" id="UP000002287">
    <property type="component" value="Plasmid pBVIE03"/>
</dbReference>
<dbReference type="HOGENOM" id="CLU_1275725_0_0_4"/>
<dbReference type="InterPro" id="IPR016181">
    <property type="entry name" value="Acyl_CoA_acyltransferase"/>
</dbReference>
<proteinExistence type="predicted"/>
<dbReference type="EMBL" id="CP000619">
    <property type="protein sequence ID" value="ABO60195.1"/>
    <property type="molecule type" value="Genomic_DNA"/>
</dbReference>